<keyword evidence="8" id="KW-1185">Reference proteome</keyword>
<dbReference type="GO" id="GO:0016020">
    <property type="term" value="C:membrane"/>
    <property type="evidence" value="ECO:0007669"/>
    <property type="project" value="UniProtKB-SubCell"/>
</dbReference>
<keyword evidence="4" id="KW-0472">Membrane</keyword>
<evidence type="ECO:0008006" key="9">
    <source>
        <dbReference type="Google" id="ProtNLM"/>
    </source>
</evidence>
<feature type="coiled-coil region" evidence="5">
    <location>
        <begin position="263"/>
        <end position="326"/>
    </location>
</feature>
<feature type="compositionally biased region" description="Low complexity" evidence="6">
    <location>
        <begin position="162"/>
        <end position="173"/>
    </location>
</feature>
<dbReference type="InterPro" id="IPR019133">
    <property type="entry name" value="MIC60"/>
</dbReference>
<dbReference type="EMBL" id="CP000362">
    <property type="protein sequence ID" value="ABG30182.1"/>
    <property type="molecule type" value="Genomic_DNA"/>
</dbReference>
<feature type="compositionally biased region" description="Basic and acidic residues" evidence="6">
    <location>
        <begin position="42"/>
        <end position="59"/>
    </location>
</feature>
<evidence type="ECO:0000256" key="1">
    <source>
        <dbReference type="ARBA" id="ARBA00004370"/>
    </source>
</evidence>
<dbReference type="AlphaFoldDB" id="Q16CW1"/>
<reference evidence="7 8" key="1">
    <citation type="journal article" date="2007" name="J. Bacteriol.">
        <title>The complete genome sequence of Roseobacter denitrificans reveals a mixotrophic rather than photosynthetic metabolism.</title>
        <authorList>
            <person name="Swingley W.D."/>
            <person name="Sadekar S."/>
            <person name="Mastrian S.D."/>
            <person name="Matthies H.J."/>
            <person name="Hao J."/>
            <person name="Ramos H."/>
            <person name="Acharya C.R."/>
            <person name="Conrad A.L."/>
            <person name="Taylor H.L."/>
            <person name="Dejesa L.C."/>
            <person name="Shah M.K."/>
            <person name="O'huallachain M.E."/>
            <person name="Lince M.T."/>
            <person name="Blankenship R.E."/>
            <person name="Beatty J.T."/>
            <person name="Touchman J.W."/>
        </authorList>
    </citation>
    <scope>NUCLEOTIDE SEQUENCE [LARGE SCALE GENOMIC DNA]</scope>
    <source>
        <strain evidence="8">ATCC 33942 / OCh 114</strain>
    </source>
</reference>
<sequence>MEDLAKSRKPNKATETVDQGAEKPIEAEEIVTTATETPDAESVLKEEPEAKDSAEKDADADTIPSDTDAKDDGLVDEKPADIAEEKIENDTVEPAETVEALKEHEAEDKPEEKSDAVDGEPWLDKDTPDEKAPDADTAEKPDSPWDKESDAEPVEEKPQEPEPAVAEKPVAQPQPEVVRGSMWPAVFGGVIAALIGFIAGRGDTLDAYLPASMQRPVVDISALEAAAAEASERAAAQAALIEAQAARLDALEAVEPTDTLDIVAELEADIAALTAMVAALENQEPVTIQADNSEANEAIASLQTALEAQNEEIEALAERAAAAEAGAAREAAQILARAALTRVVTAVDSGQPFGTALADLEAVTPVEVPAPLQEAAENGVPTMAVLREDFPDVARSALMAARAETPESEVVGITGFFQRQLNMRSVTPREGSDPDAVLSRVQAAVENGDLETALTEAETLPDAAKAVMADWLDAAQSRKAAQDAANELADSLNSN</sequence>
<proteinExistence type="predicted"/>
<feature type="region of interest" description="Disordered" evidence="6">
    <location>
        <begin position="1"/>
        <end position="173"/>
    </location>
</feature>
<dbReference type="HOGENOM" id="CLU_040166_1_0_5"/>
<dbReference type="Pfam" id="PF09731">
    <property type="entry name" value="Mitofilin"/>
    <property type="match status" value="1"/>
</dbReference>
<evidence type="ECO:0000256" key="4">
    <source>
        <dbReference type="ARBA" id="ARBA00023136"/>
    </source>
</evidence>
<dbReference type="eggNOG" id="COG4223">
    <property type="taxonomic scope" value="Bacteria"/>
</dbReference>
<accession>Q16CW1</accession>
<evidence type="ECO:0000256" key="5">
    <source>
        <dbReference type="SAM" id="Coils"/>
    </source>
</evidence>
<evidence type="ECO:0000256" key="6">
    <source>
        <dbReference type="SAM" id="MobiDB-lite"/>
    </source>
</evidence>
<protein>
    <recommendedName>
        <fullName evidence="9">Mitochondrial inner membrane protein</fullName>
    </recommendedName>
</protein>
<feature type="compositionally biased region" description="Basic and acidic residues" evidence="6">
    <location>
        <begin position="99"/>
        <end position="160"/>
    </location>
</feature>
<feature type="compositionally biased region" description="Basic and acidic residues" evidence="6">
    <location>
        <begin position="67"/>
        <end position="89"/>
    </location>
</feature>
<organism evidence="7 8">
    <name type="scientific">Roseobacter denitrificans (strain ATCC 33942 / OCh 114)</name>
    <name type="common">Erythrobacter sp. (strain OCh 114)</name>
    <name type="synonym">Roseobacter denitrificans</name>
    <dbReference type="NCBI Taxonomy" id="375451"/>
    <lineage>
        <taxon>Bacteria</taxon>
        <taxon>Pseudomonadati</taxon>
        <taxon>Pseudomonadota</taxon>
        <taxon>Alphaproteobacteria</taxon>
        <taxon>Rhodobacterales</taxon>
        <taxon>Roseobacteraceae</taxon>
        <taxon>Roseobacter</taxon>
    </lineage>
</organism>
<evidence type="ECO:0000256" key="2">
    <source>
        <dbReference type="ARBA" id="ARBA00022692"/>
    </source>
</evidence>
<keyword evidence="5" id="KW-0175">Coiled coil</keyword>
<name>Q16CW1_ROSDO</name>
<evidence type="ECO:0000256" key="3">
    <source>
        <dbReference type="ARBA" id="ARBA00022989"/>
    </source>
</evidence>
<keyword evidence="3" id="KW-1133">Transmembrane helix</keyword>
<evidence type="ECO:0000313" key="7">
    <source>
        <dbReference type="EMBL" id="ABG30182.1"/>
    </source>
</evidence>
<dbReference type="RefSeq" id="WP_011566804.1">
    <property type="nucleotide sequence ID" value="NC_008209.1"/>
</dbReference>
<keyword evidence="2" id="KW-0812">Transmembrane</keyword>
<dbReference type="Proteomes" id="UP000007029">
    <property type="component" value="Chromosome"/>
</dbReference>
<dbReference type="OrthoDB" id="7659420at2"/>
<dbReference type="STRING" id="375451.RD1_0472"/>
<comment type="subcellular location">
    <subcellularLocation>
        <location evidence="1">Membrane</location>
    </subcellularLocation>
</comment>
<dbReference type="KEGG" id="rde:RD1_0472"/>
<gene>
    <name evidence="7" type="ordered locus">RD1_0472</name>
</gene>
<evidence type="ECO:0000313" key="8">
    <source>
        <dbReference type="Proteomes" id="UP000007029"/>
    </source>
</evidence>